<evidence type="ECO:0000313" key="1">
    <source>
        <dbReference type="EMBL" id="HIY74435.1"/>
    </source>
</evidence>
<dbReference type="InterPro" id="IPR003772">
    <property type="entry name" value="YceD"/>
</dbReference>
<dbReference type="Pfam" id="PF02620">
    <property type="entry name" value="YceD"/>
    <property type="match status" value="1"/>
</dbReference>
<sequence length="169" mass="18265">MRLNLKNIINVPGGVCPFSYALDLSDLEFGGAHPIDHPVQVTGQVRNMAGALVLEGTAATTLHLVCDRCAKPFAREKTVRLETLLAQELADERSDDEIVLLDGDEVDLDDVATTAFVLAMDSKNLCSEDCKGICPGCGVDLNVEPCRCKPEVDPRLAVLAKLLEDKESE</sequence>
<gene>
    <name evidence="1" type="ORF">H9826_10800</name>
</gene>
<dbReference type="PANTHER" id="PTHR34374">
    <property type="entry name" value="LARGE RIBOSOMAL RNA SUBUNIT ACCUMULATION PROTEIN YCED HOMOLOG 1, CHLOROPLASTIC"/>
    <property type="match status" value="1"/>
</dbReference>
<protein>
    <submittedName>
        <fullName evidence="1">DUF177 domain-containing protein</fullName>
    </submittedName>
</protein>
<reference evidence="1" key="2">
    <citation type="submission" date="2021-04" db="EMBL/GenBank/DDBJ databases">
        <authorList>
            <person name="Gilroy R."/>
        </authorList>
    </citation>
    <scope>NUCLEOTIDE SEQUENCE</scope>
    <source>
        <strain evidence="1">CHK33-7979</strain>
    </source>
</reference>
<evidence type="ECO:0000313" key="2">
    <source>
        <dbReference type="Proteomes" id="UP000886824"/>
    </source>
</evidence>
<dbReference type="PANTHER" id="PTHR34374:SF1">
    <property type="entry name" value="LARGE RIBOSOMAL RNA SUBUNIT ACCUMULATION PROTEIN YCED HOMOLOG 1, CHLOROPLASTIC"/>
    <property type="match status" value="1"/>
</dbReference>
<dbReference type="EMBL" id="DXCX01000117">
    <property type="protein sequence ID" value="HIY74435.1"/>
    <property type="molecule type" value="Genomic_DNA"/>
</dbReference>
<proteinExistence type="predicted"/>
<name>A0A9D1Z6A3_9FIRM</name>
<organism evidence="1 2">
    <name type="scientific">Candidatus Intestinimonas merdavium</name>
    <dbReference type="NCBI Taxonomy" id="2838622"/>
    <lineage>
        <taxon>Bacteria</taxon>
        <taxon>Bacillati</taxon>
        <taxon>Bacillota</taxon>
        <taxon>Clostridia</taxon>
        <taxon>Eubacteriales</taxon>
        <taxon>Intestinimonas</taxon>
    </lineage>
</organism>
<comment type="caution">
    <text evidence="1">The sequence shown here is derived from an EMBL/GenBank/DDBJ whole genome shotgun (WGS) entry which is preliminary data.</text>
</comment>
<dbReference type="Proteomes" id="UP000886824">
    <property type="component" value="Unassembled WGS sequence"/>
</dbReference>
<dbReference type="AlphaFoldDB" id="A0A9D1Z6A3"/>
<accession>A0A9D1Z6A3</accession>
<reference evidence="1" key="1">
    <citation type="journal article" date="2021" name="PeerJ">
        <title>Extensive microbial diversity within the chicken gut microbiome revealed by metagenomics and culture.</title>
        <authorList>
            <person name="Gilroy R."/>
            <person name="Ravi A."/>
            <person name="Getino M."/>
            <person name="Pursley I."/>
            <person name="Horton D.L."/>
            <person name="Alikhan N.F."/>
            <person name="Baker D."/>
            <person name="Gharbi K."/>
            <person name="Hall N."/>
            <person name="Watson M."/>
            <person name="Adriaenssens E.M."/>
            <person name="Foster-Nyarko E."/>
            <person name="Jarju S."/>
            <person name="Secka A."/>
            <person name="Antonio M."/>
            <person name="Oren A."/>
            <person name="Chaudhuri R.R."/>
            <person name="La Ragione R."/>
            <person name="Hildebrand F."/>
            <person name="Pallen M.J."/>
        </authorList>
    </citation>
    <scope>NUCLEOTIDE SEQUENCE</scope>
    <source>
        <strain evidence="1">CHK33-7979</strain>
    </source>
</reference>